<dbReference type="GO" id="GO:0005576">
    <property type="term" value="C:extracellular region"/>
    <property type="evidence" value="ECO:0007669"/>
    <property type="project" value="UniProtKB-SubCell"/>
</dbReference>
<dbReference type="InterPro" id="IPR001427">
    <property type="entry name" value="RNaseA"/>
</dbReference>
<comment type="similarity">
    <text evidence="2 8">Belongs to the pancreatic ribonuclease family.</text>
</comment>
<dbReference type="PANTHER" id="PTHR11437:SF10">
    <property type="entry name" value="ANGIOGENIN-RELATED"/>
    <property type="match status" value="1"/>
</dbReference>
<feature type="chain" id="PRO_5043092965" description="Ribonuclease A-domain domain-containing protein" evidence="8">
    <location>
        <begin position="19"/>
        <end position="140"/>
    </location>
</feature>
<dbReference type="Gene3D" id="3.10.130.10">
    <property type="entry name" value="Ribonuclease A-like domain"/>
    <property type="match status" value="1"/>
</dbReference>
<dbReference type="InterPro" id="IPR023411">
    <property type="entry name" value="RNaseA_AS"/>
</dbReference>
<keyword evidence="11" id="KW-1185">Reference proteome</keyword>
<dbReference type="GO" id="GO:0016787">
    <property type="term" value="F:hydrolase activity"/>
    <property type="evidence" value="ECO:0007669"/>
    <property type="project" value="UniProtKB-KW"/>
</dbReference>
<evidence type="ECO:0000256" key="2">
    <source>
        <dbReference type="ARBA" id="ARBA00005600"/>
    </source>
</evidence>
<keyword evidence="6 8" id="KW-0378">Hydrolase</keyword>
<evidence type="ECO:0000256" key="1">
    <source>
        <dbReference type="ARBA" id="ARBA00004613"/>
    </source>
</evidence>
<evidence type="ECO:0000313" key="10">
    <source>
        <dbReference type="EMBL" id="KAK9518365.1"/>
    </source>
</evidence>
<protein>
    <recommendedName>
        <fullName evidence="9">Ribonuclease A-domain domain-containing protein</fullName>
    </recommendedName>
</protein>
<evidence type="ECO:0000256" key="7">
    <source>
        <dbReference type="ARBA" id="ARBA00023157"/>
    </source>
</evidence>
<dbReference type="GO" id="GO:0004540">
    <property type="term" value="F:RNA nuclease activity"/>
    <property type="evidence" value="ECO:0007669"/>
    <property type="project" value="TreeGrafter"/>
</dbReference>
<evidence type="ECO:0000313" key="11">
    <source>
        <dbReference type="Proteomes" id="UP001488805"/>
    </source>
</evidence>
<dbReference type="AlphaFoldDB" id="A0AAW1E7U6"/>
<comment type="caution">
    <text evidence="10">The sequence shown here is derived from an EMBL/GenBank/DDBJ whole genome shotgun (WGS) entry which is preliminary data.</text>
</comment>
<keyword evidence="7" id="KW-1015">Disulfide bond</keyword>
<keyword evidence="3" id="KW-0964">Secreted</keyword>
<dbReference type="GO" id="GO:0003676">
    <property type="term" value="F:nucleic acid binding"/>
    <property type="evidence" value="ECO:0007669"/>
    <property type="project" value="InterPro"/>
</dbReference>
<dbReference type="PANTHER" id="PTHR11437">
    <property type="entry name" value="RIBONUCLEASE"/>
    <property type="match status" value="1"/>
</dbReference>
<keyword evidence="8" id="KW-0732">Signal</keyword>
<evidence type="ECO:0000259" key="9">
    <source>
        <dbReference type="SMART" id="SM00092"/>
    </source>
</evidence>
<evidence type="ECO:0000256" key="5">
    <source>
        <dbReference type="ARBA" id="ARBA00022759"/>
    </source>
</evidence>
<evidence type="ECO:0000256" key="6">
    <source>
        <dbReference type="ARBA" id="ARBA00022801"/>
    </source>
</evidence>
<dbReference type="Pfam" id="PF00074">
    <property type="entry name" value="RnaseA"/>
    <property type="match status" value="1"/>
</dbReference>
<dbReference type="GO" id="GO:0050829">
    <property type="term" value="P:defense response to Gram-negative bacterium"/>
    <property type="evidence" value="ECO:0007669"/>
    <property type="project" value="TreeGrafter"/>
</dbReference>
<name>A0AAW1E7U6_ZOAVI</name>
<reference evidence="10 11" key="1">
    <citation type="journal article" date="2024" name="Genome Biol. Evol.">
        <title>Chromosome-level genome assembly of the viviparous eelpout Zoarces viviparus.</title>
        <authorList>
            <person name="Fuhrmann N."/>
            <person name="Brasseur M.V."/>
            <person name="Bakowski C.E."/>
            <person name="Podsiadlowski L."/>
            <person name="Prost S."/>
            <person name="Krehenwinkel H."/>
            <person name="Mayer C."/>
        </authorList>
    </citation>
    <scope>NUCLEOTIDE SEQUENCE [LARGE SCALE GENOMIC DNA]</scope>
    <source>
        <strain evidence="10">NO-MEL_2022_Ind0_liver</strain>
    </source>
</reference>
<evidence type="ECO:0000256" key="8">
    <source>
        <dbReference type="RuleBase" id="RU000651"/>
    </source>
</evidence>
<proteinExistence type="inferred from homology"/>
<evidence type="ECO:0000256" key="3">
    <source>
        <dbReference type="ARBA" id="ARBA00022525"/>
    </source>
</evidence>
<dbReference type="CDD" id="cd06265">
    <property type="entry name" value="RNase_A_canonical"/>
    <property type="match status" value="1"/>
</dbReference>
<dbReference type="GO" id="GO:0001525">
    <property type="term" value="P:angiogenesis"/>
    <property type="evidence" value="ECO:0007669"/>
    <property type="project" value="TreeGrafter"/>
</dbReference>
<accession>A0AAW1E7U6</accession>
<dbReference type="Proteomes" id="UP001488805">
    <property type="component" value="Unassembled WGS sequence"/>
</dbReference>
<comment type="subcellular location">
    <subcellularLocation>
        <location evidence="1">Secreted</location>
    </subcellularLocation>
</comment>
<dbReference type="GO" id="GO:0004519">
    <property type="term" value="F:endonuclease activity"/>
    <property type="evidence" value="ECO:0007669"/>
    <property type="project" value="UniProtKB-KW"/>
</dbReference>
<gene>
    <name evidence="10" type="ORF">VZT92_023674</name>
</gene>
<feature type="domain" description="Ribonuclease A-domain" evidence="9">
    <location>
        <begin position="20"/>
        <end position="135"/>
    </location>
</feature>
<sequence length="140" mass="16260">MRIPFACMLLLLSAAVLAQPNERYKKFINQHINNKMSEKRCDQVIRDRDIKTINNKCKETNTFILSTNKPVKAICGKAGKPFGQMRKSLQPFPIIVCKLKNNVRPPRCQYRGKQYTRYIAIKCENGFPVHYDGDIVHFEN</sequence>
<dbReference type="PROSITE" id="PS00127">
    <property type="entry name" value="RNASE_PANCREATIC"/>
    <property type="match status" value="1"/>
</dbReference>
<dbReference type="GO" id="GO:0050830">
    <property type="term" value="P:defense response to Gram-positive bacterium"/>
    <property type="evidence" value="ECO:0007669"/>
    <property type="project" value="TreeGrafter"/>
</dbReference>
<evidence type="ECO:0000256" key="4">
    <source>
        <dbReference type="ARBA" id="ARBA00022722"/>
    </source>
</evidence>
<dbReference type="InterPro" id="IPR023412">
    <property type="entry name" value="RNaseA_domain"/>
</dbReference>
<dbReference type="InterPro" id="IPR036816">
    <property type="entry name" value="RNaseA-like_dom_sf"/>
</dbReference>
<keyword evidence="4 8" id="KW-0540">Nuclease</keyword>
<dbReference type="PRINTS" id="PR00794">
    <property type="entry name" value="RIBONUCLEASE"/>
</dbReference>
<dbReference type="SUPFAM" id="SSF54076">
    <property type="entry name" value="RNase A-like"/>
    <property type="match status" value="1"/>
</dbReference>
<dbReference type="EMBL" id="JBCEZU010000538">
    <property type="protein sequence ID" value="KAK9518365.1"/>
    <property type="molecule type" value="Genomic_DNA"/>
</dbReference>
<feature type="signal peptide" evidence="8">
    <location>
        <begin position="1"/>
        <end position="18"/>
    </location>
</feature>
<keyword evidence="5 8" id="KW-0255">Endonuclease</keyword>
<dbReference type="SMART" id="SM00092">
    <property type="entry name" value="RNAse_Pc"/>
    <property type="match status" value="1"/>
</dbReference>
<organism evidence="10 11">
    <name type="scientific">Zoarces viviparus</name>
    <name type="common">Viviparous eelpout</name>
    <name type="synonym">Blennius viviparus</name>
    <dbReference type="NCBI Taxonomy" id="48416"/>
    <lineage>
        <taxon>Eukaryota</taxon>
        <taxon>Metazoa</taxon>
        <taxon>Chordata</taxon>
        <taxon>Craniata</taxon>
        <taxon>Vertebrata</taxon>
        <taxon>Euteleostomi</taxon>
        <taxon>Actinopterygii</taxon>
        <taxon>Neopterygii</taxon>
        <taxon>Teleostei</taxon>
        <taxon>Neoteleostei</taxon>
        <taxon>Acanthomorphata</taxon>
        <taxon>Eupercaria</taxon>
        <taxon>Perciformes</taxon>
        <taxon>Cottioidei</taxon>
        <taxon>Zoarcales</taxon>
        <taxon>Zoarcidae</taxon>
        <taxon>Zoarcinae</taxon>
        <taxon>Zoarces</taxon>
    </lineage>
</organism>